<keyword evidence="1" id="KW-0489">Methyltransferase</keyword>
<accession>A0ABN0BBZ0</accession>
<protein>
    <submittedName>
        <fullName evidence="1">Methyltransferase domain protein</fullName>
    </submittedName>
</protein>
<name>A0ABN0BBZ0_9HELI</name>
<keyword evidence="1" id="KW-0808">Transferase</keyword>
<dbReference type="PANTHER" id="PTHR43861:SF5">
    <property type="entry name" value="BLL5978 PROTEIN"/>
    <property type="match status" value="1"/>
</dbReference>
<dbReference type="SUPFAM" id="SSF53335">
    <property type="entry name" value="S-adenosyl-L-methionine-dependent methyltransferases"/>
    <property type="match status" value="1"/>
</dbReference>
<keyword evidence="2" id="KW-1185">Reference proteome</keyword>
<reference evidence="2" key="1">
    <citation type="journal article" date="2014" name="Genome Announc.">
        <title>Draft genome sequences of six enterohepatic helicobacter species isolated from humans and one from rhesus macaques.</title>
        <authorList>
            <person name="Shen Z."/>
            <person name="Sheh A."/>
            <person name="Young S.K."/>
            <person name="Abouelliel A."/>
            <person name="Ward D.V."/>
            <person name="Earl A.M."/>
            <person name="Fox J.G."/>
        </authorList>
    </citation>
    <scope>NUCLEOTIDE SEQUENCE [LARGE SCALE GENOMIC DNA]</scope>
    <source>
        <strain evidence="2">CCUG 18818</strain>
    </source>
</reference>
<dbReference type="GO" id="GO:0008168">
    <property type="term" value="F:methyltransferase activity"/>
    <property type="evidence" value="ECO:0007669"/>
    <property type="project" value="UniProtKB-KW"/>
</dbReference>
<dbReference type="Gene3D" id="3.40.50.150">
    <property type="entry name" value="Vaccinia Virus protein VP39"/>
    <property type="match status" value="1"/>
</dbReference>
<dbReference type="EMBL" id="DS990392">
    <property type="protein sequence ID" value="EFR47004.1"/>
    <property type="molecule type" value="Genomic_DNA"/>
</dbReference>
<dbReference type="Pfam" id="PF13489">
    <property type="entry name" value="Methyltransf_23"/>
    <property type="match status" value="1"/>
</dbReference>
<evidence type="ECO:0000313" key="2">
    <source>
        <dbReference type="Proteomes" id="UP000005755"/>
    </source>
</evidence>
<dbReference type="InterPro" id="IPR029063">
    <property type="entry name" value="SAM-dependent_MTases_sf"/>
</dbReference>
<sequence length="313" mass="35279">MDMKCRVCEGQNIKCVWEMLGHTPSKQLFKQKQEQYCQWDMRLNACEQCGFLQISEPLSAKVLYANYLFPTSWKLHPHAKSLLARLCELAPSGSKICELGCNDGAFLYELQSALASEVAVGIEPSKDVYTLAKDRGLNVINDFFNLSLADSLCSQYGSFDVIYSRHVFEHIEDLASFLEGIKKLCHKQSVVMIEVPNCQNAIESGDISIFWEEHLSYFTPAHLIYTLEKYGFSIMESREYEFSGESLVCFARVRESGDSKNIESMDFTSHFAPYTQAALGFSHIATKRLDSLLSIMQSIKAQNRSILAYGGGA</sequence>
<dbReference type="PANTHER" id="PTHR43861">
    <property type="entry name" value="TRANS-ACONITATE 2-METHYLTRANSFERASE-RELATED"/>
    <property type="match status" value="1"/>
</dbReference>
<organism evidence="1 2">
    <name type="scientific">Helicobacter cinaedi CCUG 18818 = ATCC BAA-847</name>
    <dbReference type="NCBI Taxonomy" id="537971"/>
    <lineage>
        <taxon>Bacteria</taxon>
        <taxon>Pseudomonadati</taxon>
        <taxon>Campylobacterota</taxon>
        <taxon>Epsilonproteobacteria</taxon>
        <taxon>Campylobacterales</taxon>
        <taxon>Helicobacteraceae</taxon>
        <taxon>Helicobacter</taxon>
    </lineage>
</organism>
<dbReference type="CDD" id="cd02440">
    <property type="entry name" value="AdoMet_MTases"/>
    <property type="match status" value="1"/>
</dbReference>
<dbReference type="GO" id="GO:0032259">
    <property type="term" value="P:methylation"/>
    <property type="evidence" value="ECO:0007669"/>
    <property type="project" value="UniProtKB-KW"/>
</dbReference>
<dbReference type="Proteomes" id="UP000005755">
    <property type="component" value="Unassembled WGS sequence"/>
</dbReference>
<proteinExistence type="predicted"/>
<evidence type="ECO:0000313" key="1">
    <source>
        <dbReference type="EMBL" id="EFR47004.1"/>
    </source>
</evidence>
<gene>
    <name evidence="1" type="ORF">HCCG_01552</name>
</gene>